<evidence type="ECO:0000313" key="10">
    <source>
        <dbReference type="EnsemblMetazoa" id="XP_019761035.1"/>
    </source>
</evidence>
<dbReference type="PANTHER" id="PTHR11475">
    <property type="entry name" value="OXIDASE/PEROXIDASE"/>
    <property type="match status" value="1"/>
</dbReference>
<organism evidence="10 11">
    <name type="scientific">Dendroctonus ponderosae</name>
    <name type="common">Mountain pine beetle</name>
    <dbReference type="NCBI Taxonomy" id="77166"/>
    <lineage>
        <taxon>Eukaryota</taxon>
        <taxon>Metazoa</taxon>
        <taxon>Ecdysozoa</taxon>
        <taxon>Arthropoda</taxon>
        <taxon>Hexapoda</taxon>
        <taxon>Insecta</taxon>
        <taxon>Pterygota</taxon>
        <taxon>Neoptera</taxon>
        <taxon>Endopterygota</taxon>
        <taxon>Coleoptera</taxon>
        <taxon>Polyphaga</taxon>
        <taxon>Cucujiformia</taxon>
        <taxon>Curculionidae</taxon>
        <taxon>Scolytinae</taxon>
        <taxon>Dendroctonus</taxon>
    </lineage>
</organism>
<evidence type="ECO:0000256" key="5">
    <source>
        <dbReference type="ARBA" id="ARBA00022729"/>
    </source>
</evidence>
<keyword evidence="3" id="KW-0575">Peroxidase</keyword>
<evidence type="ECO:0008006" key="12">
    <source>
        <dbReference type="Google" id="ProtNLM"/>
    </source>
</evidence>
<keyword evidence="6" id="KW-0560">Oxidoreductase</keyword>
<dbReference type="Pfam" id="PF03098">
    <property type="entry name" value="An_peroxidase"/>
    <property type="match status" value="1"/>
</dbReference>
<accession>A0AAR5PJ18</accession>
<dbReference type="InterPro" id="IPR037120">
    <property type="entry name" value="Haem_peroxidase_sf_animal"/>
</dbReference>
<protein>
    <recommendedName>
        <fullName evidence="12">Peroxidase</fullName>
    </recommendedName>
</protein>
<feature type="binding site" description="axial binding residue" evidence="8">
    <location>
        <position position="426"/>
    </location>
    <ligand>
        <name>heme b</name>
        <dbReference type="ChEBI" id="CHEBI:60344"/>
    </ligand>
    <ligandPart>
        <name>Fe</name>
        <dbReference type="ChEBI" id="CHEBI:18248"/>
    </ligandPart>
</feature>
<reference evidence="11" key="1">
    <citation type="journal article" date="2013" name="Genome Biol.">
        <title>Draft genome of the mountain pine beetle, Dendroctonus ponderosae Hopkins, a major forest pest.</title>
        <authorList>
            <person name="Keeling C.I."/>
            <person name="Yuen M.M."/>
            <person name="Liao N.Y."/>
            <person name="Docking T.R."/>
            <person name="Chan S.K."/>
            <person name="Taylor G.A."/>
            <person name="Palmquist D.L."/>
            <person name="Jackman S.D."/>
            <person name="Nguyen A."/>
            <person name="Li M."/>
            <person name="Henderson H."/>
            <person name="Janes J.K."/>
            <person name="Zhao Y."/>
            <person name="Pandoh P."/>
            <person name="Moore R."/>
            <person name="Sperling F.A."/>
            <person name="Huber D.P."/>
            <person name="Birol I."/>
            <person name="Jones S.J."/>
            <person name="Bohlmann J."/>
        </authorList>
    </citation>
    <scope>NUCLEOTIDE SEQUENCE</scope>
</reference>
<dbReference type="SUPFAM" id="SSF48113">
    <property type="entry name" value="Heme-dependent peroxidases"/>
    <property type="match status" value="1"/>
</dbReference>
<comment type="subcellular location">
    <subcellularLocation>
        <location evidence="1">Secreted</location>
    </subcellularLocation>
</comment>
<dbReference type="GO" id="GO:0022412">
    <property type="term" value="P:cellular process involved in reproduction in multicellular organism"/>
    <property type="evidence" value="ECO:0007669"/>
    <property type="project" value="UniProtKB-ARBA"/>
</dbReference>
<keyword evidence="2" id="KW-0964">Secreted</keyword>
<dbReference type="CDD" id="cd09823">
    <property type="entry name" value="peroxinectin_like"/>
    <property type="match status" value="1"/>
</dbReference>
<evidence type="ECO:0000256" key="7">
    <source>
        <dbReference type="ARBA" id="ARBA00023004"/>
    </source>
</evidence>
<evidence type="ECO:0000313" key="11">
    <source>
        <dbReference type="Proteomes" id="UP000019118"/>
    </source>
</evidence>
<evidence type="ECO:0000256" key="2">
    <source>
        <dbReference type="ARBA" id="ARBA00022525"/>
    </source>
</evidence>
<dbReference type="GO" id="GO:0046872">
    <property type="term" value="F:metal ion binding"/>
    <property type="evidence" value="ECO:0007669"/>
    <property type="project" value="UniProtKB-KW"/>
</dbReference>
<dbReference type="KEGG" id="dpa:109538302"/>
<dbReference type="GO" id="GO:0005576">
    <property type="term" value="C:extracellular region"/>
    <property type="evidence" value="ECO:0007669"/>
    <property type="project" value="UniProtKB-SubCell"/>
</dbReference>
<keyword evidence="7 8" id="KW-0408">Iron</keyword>
<evidence type="ECO:0000256" key="1">
    <source>
        <dbReference type="ARBA" id="ARBA00004613"/>
    </source>
</evidence>
<feature type="region of interest" description="Disordered" evidence="9">
    <location>
        <begin position="972"/>
        <end position="993"/>
    </location>
</feature>
<evidence type="ECO:0000256" key="3">
    <source>
        <dbReference type="ARBA" id="ARBA00022559"/>
    </source>
</evidence>
<feature type="region of interest" description="Disordered" evidence="9">
    <location>
        <begin position="890"/>
        <end position="909"/>
    </location>
</feature>
<reference evidence="10" key="2">
    <citation type="submission" date="2024-08" db="UniProtKB">
        <authorList>
            <consortium name="EnsemblMetazoa"/>
        </authorList>
    </citation>
    <scope>IDENTIFICATION</scope>
</reference>
<feature type="compositionally biased region" description="Basic and acidic residues" evidence="9">
    <location>
        <begin position="980"/>
        <end position="993"/>
    </location>
</feature>
<feature type="compositionally biased region" description="Low complexity" evidence="9">
    <location>
        <begin position="861"/>
        <end position="875"/>
    </location>
</feature>
<dbReference type="PANTHER" id="PTHR11475:SF109">
    <property type="entry name" value="CHORION PEROXIDASE-LIKE PROTEIN"/>
    <property type="match status" value="1"/>
</dbReference>
<dbReference type="PROSITE" id="PS50292">
    <property type="entry name" value="PEROXIDASE_3"/>
    <property type="match status" value="1"/>
</dbReference>
<dbReference type="FunFam" id="1.10.640.10:FF:000003">
    <property type="entry name" value="chorion peroxidase"/>
    <property type="match status" value="1"/>
</dbReference>
<dbReference type="GeneID" id="109538302"/>
<name>A0AAR5PJ18_DENPD</name>
<keyword evidence="11" id="KW-1185">Reference proteome</keyword>
<dbReference type="Gene3D" id="1.10.640.10">
    <property type="entry name" value="Haem peroxidase domain superfamily, animal type"/>
    <property type="match status" value="1"/>
</dbReference>
<evidence type="ECO:0000256" key="8">
    <source>
        <dbReference type="PIRSR" id="PIRSR619791-2"/>
    </source>
</evidence>
<dbReference type="InterPro" id="IPR019791">
    <property type="entry name" value="Haem_peroxidase_animal"/>
</dbReference>
<dbReference type="PRINTS" id="PR00457">
    <property type="entry name" value="ANPEROXIDASE"/>
</dbReference>
<feature type="region of interest" description="Disordered" evidence="9">
    <location>
        <begin position="849"/>
        <end position="876"/>
    </location>
</feature>
<dbReference type="Proteomes" id="UP000019118">
    <property type="component" value="Unassembled WGS sequence"/>
</dbReference>
<keyword evidence="5" id="KW-0732">Signal</keyword>
<keyword evidence="8" id="KW-0479">Metal-binding</keyword>
<keyword evidence="4 8" id="KW-0349">Heme</keyword>
<dbReference type="GO" id="GO:0004601">
    <property type="term" value="F:peroxidase activity"/>
    <property type="evidence" value="ECO:0007669"/>
    <property type="project" value="UniProtKB-KW"/>
</dbReference>
<dbReference type="GO" id="GO:0020037">
    <property type="term" value="F:heme binding"/>
    <property type="evidence" value="ECO:0007669"/>
    <property type="project" value="InterPro"/>
</dbReference>
<dbReference type="InterPro" id="IPR010255">
    <property type="entry name" value="Haem_peroxidase_sf"/>
</dbReference>
<dbReference type="GO" id="GO:0006979">
    <property type="term" value="P:response to oxidative stress"/>
    <property type="evidence" value="ECO:0007669"/>
    <property type="project" value="InterPro"/>
</dbReference>
<sequence>MRALEELVKIKEPLLYKLGLFLGNNDPAAKVANFGKPSSSKAVYLSQIGYATLEASKKISEDNRRNVGRQPAGIPVQVQSKVDLDECPLRGRPRCSPASLRFRTADGTCNNLQHPWRGSAMLPMQRFLPPVYEDGIQSIRRGIFGAKLPSPRAISTIIHRDEDREIHSVTLMFMQWGQFIDHDITSTVKSRGFNGSIPKCCEDGGRKSLPREFLHPSCLPIEVPRNDPFLSRFNIGCMEFIRSAPSTRIECELGWREQINQVTPYIDGSTIYGSDVDAADSVRTFRNGKIFYGNSNQNHGKEDEICTSGALSEDCVQPGDHRFNENPGLVAMHTVFVRYHNKIASILSRINPHWSDERTYQETRRIVYSVIQHVTYREYLPVVLGPEVMDLFGLRLLKKGFYNSYNPRINPAVANSFSTAAFRFGHSLVQNSFIRSDSHHIPLFNNVSLHEESANMENIWSPGSLDRLLLGFANQPSQKRDEFVANELTNHLFQFSSPFGMDLVSVNLQRGRDHGIPPYTFFREPCGLSPIKNWRDLQEVMNINVVFRLKSLYSHVDDLDLFTAGLAEKPLKGGVVGPTFACIIAQQFANLRKGDRFWHENGDVESSLSPAQLQQIRKTSLSQIICQTMNEVETIQPFAFLSADNSRNARVSCDNPEIRNFDLAPWTETSFELNNIDDDVEDSFESERSHKSGRKLDLVTTVSDESITGLPTRREFRFKRSTKTDRHRMKDTTAKPRRTTIKKLDKVKTTVRTPTGTDKSTSAEWKYGNFNNLPIRPTFGQSSTTRPSTIPGNYYQIQDSDHNDVTYLLGLVPGRPTKPPANPSVQLNINIHYIPQSTTSNPIYVYNKKKRPGSTSTNYVTTRPTLTHTHTPSPSYEENNFILITNRPATSTRRPATTQHPDDTSYPTFDYKPAYDKPYTYLHQTVKPTYFLNNMEYATTNGLKRPNNNGLGIASNSHRPRPSLEFTQLSNSGQTSTYYNEDHAHYTPDNDKEPVYISSGTNYYRPTVFENIPFSSSNIPSYPNSYHSFETKKPNYQSTFEDYDESVIVGGNNNRDETSPSDDISNEFFDRYDQDVKDTNRASAIDLKPGVVISDKLDFKSRILDQSVNSENPTDAKKFIKLGVVKKVESLARVGNDPIKGSSRRLKRVRVLDVDVTPSESSGQWKFFNSTEEDPSTREVPELPMNVPCSFEVPKPMIS</sequence>
<evidence type="ECO:0000256" key="6">
    <source>
        <dbReference type="ARBA" id="ARBA00023002"/>
    </source>
</evidence>
<evidence type="ECO:0000256" key="9">
    <source>
        <dbReference type="SAM" id="MobiDB-lite"/>
    </source>
</evidence>
<dbReference type="EnsemblMetazoa" id="XM_019905476.1">
    <property type="protein sequence ID" value="XP_019761035.1"/>
    <property type="gene ID" value="LOC109538302"/>
</dbReference>
<evidence type="ECO:0000256" key="4">
    <source>
        <dbReference type="ARBA" id="ARBA00022617"/>
    </source>
</evidence>
<proteinExistence type="predicted"/>
<dbReference type="AlphaFoldDB" id="A0AAR5PJ18"/>